<sequence>MASNSIASLCVLCIQSFGQLGGLLLKPTAKFSDELSLLEVQDELGRFQVWAGNVGAHRKGRVSLEHKLREASRIRGQVKELLAGLNEALLNVIAIVSREREPAGNLTWSSDSESSISKGASADFPTTTELQGRYLEVTHIITCLYRFSIVLHNPTPRDRIEKSASIDLSHFEIFDIEHASHKFAGAPEYLITRLGKANTTRRRLLKYYTMHHERIARYIDDVQAPVLDQRPISQSVVDGGNEEEVAAVVESPQDFVSGSREAAATVTGTLNTQTTVSTFVENPFSKIPKASEEDGQSQTSYATKHVFRDLRPYVCTFKDCPKPDRLFDSRHDWYDHEVEVHRREWFCNACETPFSNQELFQDHLTRYHSDLTSGADMSIAVNLCDRVIESEQLCTMCGQGFLPRKLQSHMAHHMQQLALFSLPKTAVESHSDDQSVQAPDDDSDKSSIFGSISAPGAFTDIVDDDYQTPDVIPNMSDENWRFVRAEEPLVDDVGVDSQYNITGDPATATESNDDMTLDSLSSDTSLGDGDARFGITEQECFNRLQKFLNREKGGLRVFYTDDALLKFACAAKIMVGRLLHLGCGKETALQLSILVMYDVVMLIDDSVSMLADGGQRIEKLKRTVEEISSICDLTSPTGIKSVRFLNRKVGFKNVRNKKWGSIFNQVGYDGVARVGESLRAKIMEKFVWNTTMTKPLLVMIITAGVTGGERDGMLLEVVNESVRRLHDDPERGLQAVALNFCRIGEEKQAKIIFRELDRDHREIGLNCLGMDDWLERRSDPRYKWVLLPKLLLGGIMQRWYEVNYQDTDDVPQANMPLERIASDDEEDVGSDWSDED</sequence>
<dbReference type="PANTHER" id="PTHR35391">
    <property type="entry name" value="C2H2-TYPE DOMAIN-CONTAINING PROTEIN-RELATED"/>
    <property type="match status" value="1"/>
</dbReference>
<dbReference type="Proteomes" id="UP001447188">
    <property type="component" value="Unassembled WGS sequence"/>
</dbReference>
<protein>
    <recommendedName>
        <fullName evidence="2">C2H2-type domain-containing protein</fullName>
    </recommendedName>
</protein>
<proteinExistence type="predicted"/>
<comment type="caution">
    <text evidence="3">The sequence shown here is derived from an EMBL/GenBank/DDBJ whole genome shotgun (WGS) entry which is preliminary data.</text>
</comment>
<keyword evidence="4" id="KW-1185">Reference proteome</keyword>
<dbReference type="EMBL" id="JBBBZM010000187">
    <property type="protein sequence ID" value="KAL0632092.1"/>
    <property type="molecule type" value="Genomic_DNA"/>
</dbReference>
<dbReference type="InterPro" id="IPR013087">
    <property type="entry name" value="Znf_C2H2_type"/>
</dbReference>
<gene>
    <name evidence="3" type="ORF">Q9L58_009024</name>
</gene>
<dbReference type="PROSITE" id="PS00028">
    <property type="entry name" value="ZINC_FINGER_C2H2_1"/>
    <property type="match status" value="1"/>
</dbReference>
<evidence type="ECO:0000256" key="1">
    <source>
        <dbReference type="SAM" id="MobiDB-lite"/>
    </source>
</evidence>
<accession>A0ABR3G819</accession>
<evidence type="ECO:0000259" key="2">
    <source>
        <dbReference type="PROSITE" id="PS00028"/>
    </source>
</evidence>
<name>A0ABR3G819_9PEZI</name>
<reference evidence="3 4" key="1">
    <citation type="submission" date="2024-02" db="EMBL/GenBank/DDBJ databases">
        <title>Discinaceae phylogenomics.</title>
        <authorList>
            <person name="Dirks A.C."/>
            <person name="James T.Y."/>
        </authorList>
    </citation>
    <scope>NUCLEOTIDE SEQUENCE [LARGE SCALE GENOMIC DNA]</scope>
    <source>
        <strain evidence="3 4">ACD0624</strain>
    </source>
</reference>
<feature type="domain" description="C2H2-type" evidence="2">
    <location>
        <begin position="347"/>
        <end position="368"/>
    </location>
</feature>
<evidence type="ECO:0000313" key="3">
    <source>
        <dbReference type="EMBL" id="KAL0632092.1"/>
    </source>
</evidence>
<organism evidence="3 4">
    <name type="scientific">Discina gigas</name>
    <dbReference type="NCBI Taxonomy" id="1032678"/>
    <lineage>
        <taxon>Eukaryota</taxon>
        <taxon>Fungi</taxon>
        <taxon>Dikarya</taxon>
        <taxon>Ascomycota</taxon>
        <taxon>Pezizomycotina</taxon>
        <taxon>Pezizomycetes</taxon>
        <taxon>Pezizales</taxon>
        <taxon>Discinaceae</taxon>
        <taxon>Discina</taxon>
    </lineage>
</organism>
<feature type="region of interest" description="Disordered" evidence="1">
    <location>
        <begin position="428"/>
        <end position="449"/>
    </location>
</feature>
<dbReference type="SMART" id="SM00355">
    <property type="entry name" value="ZnF_C2H2"/>
    <property type="match status" value="3"/>
</dbReference>
<evidence type="ECO:0000313" key="4">
    <source>
        <dbReference type="Proteomes" id="UP001447188"/>
    </source>
</evidence>
<dbReference type="PANTHER" id="PTHR35391:SF7">
    <property type="entry name" value="C2H2-TYPE DOMAIN-CONTAINING PROTEIN"/>
    <property type="match status" value="1"/>
</dbReference>